<keyword evidence="2" id="KW-0240">DNA-directed RNA polymerase</keyword>
<dbReference type="InterPro" id="IPR022905">
    <property type="entry name" value="Rpo11-like"/>
</dbReference>
<dbReference type="PANTHER" id="PTHR13946">
    <property type="entry name" value="DNA-DIRECTED RNA POLYMERASE I,II,III"/>
    <property type="match status" value="1"/>
</dbReference>
<evidence type="ECO:0000256" key="1">
    <source>
        <dbReference type="ARBA" id="ARBA00004123"/>
    </source>
</evidence>
<evidence type="ECO:0000313" key="7">
    <source>
        <dbReference type="EMBL" id="CAB9522501.1"/>
    </source>
</evidence>
<dbReference type="InterPro" id="IPR009025">
    <property type="entry name" value="RBP11-like_dimer"/>
</dbReference>
<comment type="caution">
    <text evidence="7">The sequence shown here is derived from an EMBL/GenBank/DDBJ whole genome shotgun (WGS) entry which is preliminary data.</text>
</comment>
<dbReference type="EMBL" id="CAICTM010001308">
    <property type="protein sequence ID" value="CAB9522501.1"/>
    <property type="molecule type" value="Genomic_DNA"/>
</dbReference>
<dbReference type="Gene3D" id="3.30.1360.10">
    <property type="entry name" value="RNA polymerase, RBP11-like subunit"/>
    <property type="match status" value="1"/>
</dbReference>
<name>A0A9N8EJK2_9STRA</name>
<evidence type="ECO:0000259" key="6">
    <source>
        <dbReference type="Pfam" id="PF13656"/>
    </source>
</evidence>
<evidence type="ECO:0000313" key="8">
    <source>
        <dbReference type="Proteomes" id="UP001153069"/>
    </source>
</evidence>
<evidence type="ECO:0000256" key="4">
    <source>
        <dbReference type="ARBA" id="ARBA00023242"/>
    </source>
</evidence>
<dbReference type="GO" id="GO:0003899">
    <property type="term" value="F:DNA-directed RNA polymerase activity"/>
    <property type="evidence" value="ECO:0007669"/>
    <property type="project" value="InterPro"/>
</dbReference>
<dbReference type="HAMAP" id="MF_00261">
    <property type="entry name" value="RNApol_arch_Rpo11"/>
    <property type="match status" value="1"/>
</dbReference>
<comment type="similarity">
    <text evidence="5">Belongs to the archaeal Rpo11/eukaryotic RPB11/RPC19 RNA polymerase subunit family.</text>
</comment>
<organism evidence="7 8">
    <name type="scientific">Seminavis robusta</name>
    <dbReference type="NCBI Taxonomy" id="568900"/>
    <lineage>
        <taxon>Eukaryota</taxon>
        <taxon>Sar</taxon>
        <taxon>Stramenopiles</taxon>
        <taxon>Ochrophyta</taxon>
        <taxon>Bacillariophyta</taxon>
        <taxon>Bacillariophyceae</taxon>
        <taxon>Bacillariophycidae</taxon>
        <taxon>Naviculales</taxon>
        <taxon>Naviculaceae</taxon>
        <taxon>Seminavis</taxon>
    </lineage>
</organism>
<dbReference type="GO" id="GO:0006366">
    <property type="term" value="P:transcription by RNA polymerase II"/>
    <property type="evidence" value="ECO:0007669"/>
    <property type="project" value="InterPro"/>
</dbReference>
<sequence length="127" mass="14404">MNAPERTASFLLDEDNGEMKIVYTADTKIANSGTFRFNREDHTVANLFRMQLLRDNSVRFAGYFHPHPLLNYIDLKIQTNSSTVAPIEVLSAAIEDLSNETDHLISQVTDSIEEWRKQNDAGAISQF</sequence>
<evidence type="ECO:0000256" key="3">
    <source>
        <dbReference type="ARBA" id="ARBA00023163"/>
    </source>
</evidence>
<dbReference type="InterPro" id="IPR037685">
    <property type="entry name" value="RBP11"/>
</dbReference>
<reference evidence="7" key="1">
    <citation type="submission" date="2020-06" db="EMBL/GenBank/DDBJ databases">
        <authorList>
            <consortium name="Plant Systems Biology data submission"/>
        </authorList>
    </citation>
    <scope>NUCLEOTIDE SEQUENCE</scope>
    <source>
        <strain evidence="7">D6</strain>
    </source>
</reference>
<dbReference type="AlphaFoldDB" id="A0A9N8EJK2"/>
<protein>
    <submittedName>
        <fullName evidence="7">Polymerase II subunit RPB11</fullName>
    </submittedName>
</protein>
<dbReference type="CDD" id="cd06926">
    <property type="entry name" value="RNAP_II_RPB11"/>
    <property type="match status" value="1"/>
</dbReference>
<evidence type="ECO:0000256" key="2">
    <source>
        <dbReference type="ARBA" id="ARBA00022478"/>
    </source>
</evidence>
<keyword evidence="3" id="KW-0804">Transcription</keyword>
<dbReference type="GO" id="GO:0046983">
    <property type="term" value="F:protein dimerization activity"/>
    <property type="evidence" value="ECO:0007669"/>
    <property type="project" value="InterPro"/>
</dbReference>
<gene>
    <name evidence="7" type="ORF">SEMRO_1310_G261580.1</name>
</gene>
<proteinExistence type="inferred from homology"/>
<dbReference type="PANTHER" id="PTHR13946:SF16">
    <property type="entry name" value="DNA-DIRECTED RNA POLYMERASE II SUBUNIT RPB11"/>
    <property type="match status" value="1"/>
</dbReference>
<feature type="domain" description="DNA-directed RNA polymerase RBP11-like dimerisation" evidence="6">
    <location>
        <begin position="34"/>
        <end position="106"/>
    </location>
</feature>
<accession>A0A9N8EJK2</accession>
<dbReference type="Proteomes" id="UP001153069">
    <property type="component" value="Unassembled WGS sequence"/>
</dbReference>
<dbReference type="OrthoDB" id="10248581at2759"/>
<dbReference type="SUPFAM" id="SSF55257">
    <property type="entry name" value="RBP11-like subunits of RNA polymerase"/>
    <property type="match status" value="1"/>
</dbReference>
<keyword evidence="8" id="KW-1185">Reference proteome</keyword>
<evidence type="ECO:0000256" key="5">
    <source>
        <dbReference type="ARBA" id="ARBA00025751"/>
    </source>
</evidence>
<keyword evidence="4" id="KW-0539">Nucleus</keyword>
<dbReference type="InterPro" id="IPR036603">
    <property type="entry name" value="RBP11-like"/>
</dbReference>
<comment type="subcellular location">
    <subcellularLocation>
        <location evidence="1">Nucleus</location>
    </subcellularLocation>
</comment>
<dbReference type="Pfam" id="PF13656">
    <property type="entry name" value="RNA_pol_L_2"/>
    <property type="match status" value="1"/>
</dbReference>
<dbReference type="GO" id="GO:0005665">
    <property type="term" value="C:RNA polymerase II, core complex"/>
    <property type="evidence" value="ECO:0007669"/>
    <property type="project" value="InterPro"/>
</dbReference>